<keyword evidence="1" id="KW-0489">Methyltransferase</keyword>
<keyword evidence="2" id="KW-1185">Reference proteome</keyword>
<dbReference type="RefSeq" id="WP_135388384.1">
    <property type="nucleotide sequence ID" value="NZ_PGGK01000002.1"/>
</dbReference>
<dbReference type="SUPFAM" id="SSF53335">
    <property type="entry name" value="S-adenosyl-L-methionine-dependent methyltransferases"/>
    <property type="match status" value="1"/>
</dbReference>
<dbReference type="PANTHER" id="PTHR14741:SF32">
    <property type="entry name" value="TRIMETHYLGUANOSINE SYNTHASE"/>
    <property type="match status" value="1"/>
</dbReference>
<gene>
    <name evidence="1" type="ORF">CUN85_01605</name>
</gene>
<reference evidence="1 2" key="1">
    <citation type="submission" date="2017-11" db="EMBL/GenBank/DDBJ databases">
        <title>Isolation and Characterization of Methanogenic Archaea from Saline Meromictic Lake at Siberia.</title>
        <authorList>
            <person name="Shen Y."/>
            <person name="Huang H.-H."/>
            <person name="Lai M.-C."/>
            <person name="Chen S.-C."/>
        </authorList>
    </citation>
    <scope>NUCLEOTIDE SEQUENCE [LARGE SCALE GENOMIC DNA]</scope>
    <source>
        <strain evidence="1 2">SY-01</strain>
    </source>
</reference>
<dbReference type="EMBL" id="PGGK01000002">
    <property type="protein sequence ID" value="TGC10880.1"/>
    <property type="molecule type" value="Genomic_DNA"/>
</dbReference>
<dbReference type="Proteomes" id="UP000297295">
    <property type="component" value="Unassembled WGS sequence"/>
</dbReference>
<dbReference type="InterPro" id="IPR029063">
    <property type="entry name" value="SAM-dependent_MTases_sf"/>
</dbReference>
<dbReference type="CDD" id="cd02440">
    <property type="entry name" value="AdoMet_MTases"/>
    <property type="match status" value="1"/>
</dbReference>
<accession>A0A4E0Q7C7</accession>
<name>A0A4E0Q7C7_9EURY</name>
<dbReference type="PANTHER" id="PTHR14741">
    <property type="entry name" value="S-ADENOSYLMETHIONINE-DEPENDENT METHYLTRANSFERASE RELATED"/>
    <property type="match status" value="1"/>
</dbReference>
<evidence type="ECO:0000313" key="1">
    <source>
        <dbReference type="EMBL" id="TGC10880.1"/>
    </source>
</evidence>
<dbReference type="Gene3D" id="3.40.50.150">
    <property type="entry name" value="Vaccinia Virus protein VP39"/>
    <property type="match status" value="1"/>
</dbReference>
<dbReference type="GO" id="GO:0071164">
    <property type="term" value="F:RNA cap trimethylguanosine synthase activity"/>
    <property type="evidence" value="ECO:0007669"/>
    <property type="project" value="TreeGrafter"/>
</dbReference>
<comment type="caution">
    <text evidence="1">The sequence shown here is derived from an EMBL/GenBank/DDBJ whole genome shotgun (WGS) entry which is preliminary data.</text>
</comment>
<protein>
    <submittedName>
        <fullName evidence="1">Methyltransferase</fullName>
    </submittedName>
</protein>
<organism evidence="1 2">
    <name type="scientific">Methanolobus halotolerans</name>
    <dbReference type="NCBI Taxonomy" id="2052935"/>
    <lineage>
        <taxon>Archaea</taxon>
        <taxon>Methanobacteriati</taxon>
        <taxon>Methanobacteriota</taxon>
        <taxon>Stenosarchaea group</taxon>
        <taxon>Methanomicrobia</taxon>
        <taxon>Methanosarcinales</taxon>
        <taxon>Methanosarcinaceae</taxon>
        <taxon>Methanolobus</taxon>
    </lineage>
</organism>
<keyword evidence="1" id="KW-0808">Transferase</keyword>
<proteinExistence type="predicted"/>
<dbReference type="AlphaFoldDB" id="A0A4E0Q7C7"/>
<sequence>MTRKKKFEHRIFSDKDGVRFATPEDVAIYRAKRLRCKTIADISCGIGGQTIYFARECEHVYAVEIDPQKIAYARKNCKHLGITNVEFICADALSPEVIASLPQLDIVFSDPARPASEKVRDISNLQPSIPDVMTAYSTKTSCFAFEAPPQLTPERVPFDCEKEYLSLEGKMNRLNLYFGTLKKCGVSAIALPSGTRIESDDEIPDIRRTEEPALYAYEPEESVERAGLLAQLAEEVREQASDVSLFPIDKKRIFLTSMEQIDHQLFKKKYKVLNMLAFDIPQINEYLRENGFGTMLLRASVDPKEYWDIRNRLEKGLRGDRKAHLFLKGEIAILCETL</sequence>
<dbReference type="Pfam" id="PF09445">
    <property type="entry name" value="Methyltransf_15"/>
    <property type="match status" value="1"/>
</dbReference>
<evidence type="ECO:0000313" key="2">
    <source>
        <dbReference type="Proteomes" id="UP000297295"/>
    </source>
</evidence>
<dbReference type="InterPro" id="IPR019012">
    <property type="entry name" value="RNA_cap_Gua-N2-MeTrfase"/>
</dbReference>
<dbReference type="OrthoDB" id="56872at2157"/>